<dbReference type="Proteomes" id="UP000295008">
    <property type="component" value="Unassembled WGS sequence"/>
</dbReference>
<keyword evidence="1" id="KW-0472">Membrane</keyword>
<dbReference type="InterPro" id="IPR016907">
    <property type="entry name" value="UCP029033"/>
</dbReference>
<dbReference type="InterPro" id="IPR052022">
    <property type="entry name" value="26kDa_periplasmic_antigen"/>
</dbReference>
<proteinExistence type="predicted"/>
<dbReference type="GO" id="GO:0006974">
    <property type="term" value="P:DNA damage response"/>
    <property type="evidence" value="ECO:0007669"/>
    <property type="project" value="TreeGrafter"/>
</dbReference>
<evidence type="ECO:0000313" key="3">
    <source>
        <dbReference type="Proteomes" id="UP000295008"/>
    </source>
</evidence>
<gene>
    <name evidence="2" type="ORF">EDC14_101337</name>
</gene>
<comment type="caution">
    <text evidence="2">The sequence shown here is derived from an EMBL/GenBank/DDBJ whole genome shotgun (WGS) entry which is preliminary data.</text>
</comment>
<organism evidence="2 3">
    <name type="scientific">Hydrogenispora ethanolica</name>
    <dbReference type="NCBI Taxonomy" id="1082276"/>
    <lineage>
        <taxon>Bacteria</taxon>
        <taxon>Bacillati</taxon>
        <taxon>Bacillota</taxon>
        <taxon>Hydrogenispora</taxon>
    </lineage>
</organism>
<keyword evidence="1" id="KW-1133">Transmembrane helix</keyword>
<evidence type="ECO:0000313" key="2">
    <source>
        <dbReference type="EMBL" id="TCL68497.1"/>
    </source>
</evidence>
<reference evidence="2 3" key="1">
    <citation type="submission" date="2019-03" db="EMBL/GenBank/DDBJ databases">
        <title>Genomic Encyclopedia of Type Strains, Phase IV (KMG-IV): sequencing the most valuable type-strain genomes for metagenomic binning, comparative biology and taxonomic classification.</title>
        <authorList>
            <person name="Goeker M."/>
        </authorList>
    </citation>
    <scope>NUCLEOTIDE SEQUENCE [LARGE SCALE GENOMIC DNA]</scope>
    <source>
        <strain evidence="2 3">LX-B</strain>
    </source>
</reference>
<feature type="transmembrane region" description="Helical" evidence="1">
    <location>
        <begin position="6"/>
        <end position="27"/>
    </location>
</feature>
<sequence>MRNRLLAVSILGISFIIGSILFGLFFYESRQPQKTIRVVGLATRRFDSDIIKWRVTLARSVGQTELKKGYGEIESDRNGFVAFLKAHGIDTGDITIQPVNTNPVYSQNGGLVSGYSIQQNLFILSDDVGTVEKLALEPSTLVDKGIFLQSSNLEYYYSKLDMLKRSLLAAATGDAKKRAAEIAKSTGDRIAKIASAHSGVFQITEPYSTEVMDYGVYNTAGRTKDITVTVNVVFNLH</sequence>
<dbReference type="AlphaFoldDB" id="A0A4V2QEL6"/>
<dbReference type="PIRSF" id="PIRSF029033">
    <property type="entry name" value="UCP029033"/>
    <property type="match status" value="1"/>
</dbReference>
<dbReference type="PANTHER" id="PTHR34387:SF2">
    <property type="entry name" value="SLR1258 PROTEIN"/>
    <property type="match status" value="1"/>
</dbReference>
<name>A0A4V2QEL6_HYDET</name>
<dbReference type="Gene3D" id="3.30.70.2970">
    <property type="entry name" value="Protein of unknown function (DUF541), domain 2"/>
    <property type="match status" value="1"/>
</dbReference>
<dbReference type="InterPro" id="IPR007497">
    <property type="entry name" value="SIMPL/DUF541"/>
</dbReference>
<protein>
    <recommendedName>
        <fullName evidence="4">SIMPL domain-containing protein</fullName>
    </recommendedName>
</protein>
<accession>A0A4V2QEL6</accession>
<keyword evidence="1" id="KW-0812">Transmembrane</keyword>
<dbReference type="OrthoDB" id="9785289at2"/>
<dbReference type="Pfam" id="PF04402">
    <property type="entry name" value="SIMPL"/>
    <property type="match status" value="1"/>
</dbReference>
<dbReference type="Gene3D" id="3.30.110.170">
    <property type="entry name" value="Protein of unknown function (DUF541), domain 1"/>
    <property type="match status" value="1"/>
</dbReference>
<dbReference type="PANTHER" id="PTHR34387">
    <property type="entry name" value="SLR1258 PROTEIN"/>
    <property type="match status" value="1"/>
</dbReference>
<keyword evidence="3" id="KW-1185">Reference proteome</keyword>
<evidence type="ECO:0000256" key="1">
    <source>
        <dbReference type="SAM" id="Phobius"/>
    </source>
</evidence>
<dbReference type="RefSeq" id="WP_132014487.1">
    <property type="nucleotide sequence ID" value="NZ_SLUN01000013.1"/>
</dbReference>
<evidence type="ECO:0008006" key="4">
    <source>
        <dbReference type="Google" id="ProtNLM"/>
    </source>
</evidence>
<dbReference type="EMBL" id="SLUN01000013">
    <property type="protein sequence ID" value="TCL68497.1"/>
    <property type="molecule type" value="Genomic_DNA"/>
</dbReference>